<reference evidence="2" key="2">
    <citation type="submission" date="2025-08" db="UniProtKB">
        <authorList>
            <consortium name="RefSeq"/>
        </authorList>
    </citation>
    <scope>IDENTIFICATION</scope>
    <source>
        <tissue evidence="2">Leaf</tissue>
    </source>
</reference>
<accession>A0AC58S5R5</accession>
<dbReference type="Proteomes" id="UP000790787">
    <property type="component" value="Chromosome 11"/>
</dbReference>
<organism evidence="1 2">
    <name type="scientific">Nicotiana tabacum</name>
    <name type="common">Common tobacco</name>
    <dbReference type="NCBI Taxonomy" id="4097"/>
    <lineage>
        <taxon>Eukaryota</taxon>
        <taxon>Viridiplantae</taxon>
        <taxon>Streptophyta</taxon>
        <taxon>Embryophyta</taxon>
        <taxon>Tracheophyta</taxon>
        <taxon>Spermatophyta</taxon>
        <taxon>Magnoliopsida</taxon>
        <taxon>eudicotyledons</taxon>
        <taxon>Gunneridae</taxon>
        <taxon>Pentapetalae</taxon>
        <taxon>asterids</taxon>
        <taxon>lamiids</taxon>
        <taxon>Solanales</taxon>
        <taxon>Solanaceae</taxon>
        <taxon>Nicotianoideae</taxon>
        <taxon>Nicotianeae</taxon>
        <taxon>Nicotiana</taxon>
    </lineage>
</organism>
<evidence type="ECO:0000313" key="2">
    <source>
        <dbReference type="RefSeq" id="XP_075080332.1"/>
    </source>
</evidence>
<protein>
    <submittedName>
        <fullName evidence="2">Uncharacterized protein LOC142165852</fullName>
    </submittedName>
</protein>
<dbReference type="RefSeq" id="XP_075080332.1">
    <property type="nucleotide sequence ID" value="XM_075224231.1"/>
</dbReference>
<gene>
    <name evidence="2" type="primary">LOC142165852</name>
</gene>
<sequence>MLQDMKKNGWESLLDDVFSFYDRHDILILNMDESCFLGKSKRKSNVCYSHHSHVEIFSDVIDVQLQKLNERFNIVSSDLLLGMASLNPVNSFANFDKDKIMTLTKCCPNEFDKLHPWNLSYQLMMTR</sequence>
<reference evidence="1" key="1">
    <citation type="journal article" date="2014" name="Nat. Commun.">
        <title>The tobacco genome sequence and its comparison with those of tomato and potato.</title>
        <authorList>
            <person name="Sierro N."/>
            <person name="Battey J.N."/>
            <person name="Ouadi S."/>
            <person name="Bakaher N."/>
            <person name="Bovet L."/>
            <person name="Willig A."/>
            <person name="Goepfert S."/>
            <person name="Peitsch M.C."/>
            <person name="Ivanov N.V."/>
        </authorList>
    </citation>
    <scope>NUCLEOTIDE SEQUENCE [LARGE SCALE GENOMIC DNA]</scope>
</reference>
<keyword evidence="1" id="KW-1185">Reference proteome</keyword>
<evidence type="ECO:0000313" key="1">
    <source>
        <dbReference type="Proteomes" id="UP000790787"/>
    </source>
</evidence>
<proteinExistence type="predicted"/>
<name>A0AC58S5R5_TOBAC</name>